<keyword evidence="2" id="KW-0238">DNA-binding</keyword>
<dbReference type="SMART" id="SM00382">
    <property type="entry name" value="AAA"/>
    <property type="match status" value="1"/>
</dbReference>
<dbReference type="InterPro" id="IPR001867">
    <property type="entry name" value="OmpR/PhoB-type_DNA-bd"/>
</dbReference>
<dbReference type="GO" id="GO:0043531">
    <property type="term" value="F:ADP binding"/>
    <property type="evidence" value="ECO:0007669"/>
    <property type="project" value="InterPro"/>
</dbReference>
<dbReference type="AlphaFoldDB" id="A0A1H4YGY6"/>
<name>A0A1H4YGY6_9ACTN</name>
<dbReference type="OrthoDB" id="3755432at2"/>
<dbReference type="InterPro" id="IPR003593">
    <property type="entry name" value="AAA+_ATPase"/>
</dbReference>
<dbReference type="InterPro" id="IPR011990">
    <property type="entry name" value="TPR-like_helical_dom_sf"/>
</dbReference>
<dbReference type="Gene3D" id="1.10.10.10">
    <property type="entry name" value="Winged helix-like DNA-binding domain superfamily/Winged helix DNA-binding domain"/>
    <property type="match status" value="1"/>
</dbReference>
<dbReference type="InterPro" id="IPR049052">
    <property type="entry name" value="nSTAND1"/>
</dbReference>
<dbReference type="RefSeq" id="WP_090971107.1">
    <property type="nucleotide sequence ID" value="NZ_FNRT01000002.1"/>
</dbReference>
<dbReference type="Gene3D" id="1.25.40.10">
    <property type="entry name" value="Tetratricopeptide repeat domain"/>
    <property type="match status" value="1"/>
</dbReference>
<sequence length="1048" mass="110622">MTIRLRLLGAPSWDGAPLVGGRPHALLAALVLEPRGLTVAQLVDQVWEDDPPATPGKALQVLVSRVRSSTAPGVVDLTENGYRLGLDSDEVDVLALGLQVADAREALRDGDALRAADLAEAARSCPEPAVGDTSGPLAHLRALATRTLEAADDLLGRALSRQGRHAEALPLLEAAAERWVDDAGVLSDLLRSMAAVGGPAVALGRYESYREDLADRLGVDPAPELQRLHRELLAADDPVRTGVTYDDGGGLLGREQDLARLRSAMASSRLVTVLGPGGIGKTSIAQVLARESRLPHVHVVELVGVGAGDDVVAAVGAALGVRGSMATRLTLSPAQQADVRSRIAQELDTGPTLLVLDNCEHVLEPVASLVAFLLATTRDLQVLATSRAPLRLGAERAVPLSQLSGDDAVELFVRRATATRPDAVLDAEAVRGVVERLDGLPLAVELAAARVRTMTVAEVGAALDDRFAALRTRDRSTPDRHRTLEAVIAWSWDLLAPDEQRALAWLSVFQDGFDRATAVAMLGPDGPDLVDVLVEQSLLVMGEDGGRTRFRALETIREYAAAQLDRTGGLADATAAQHAWALSLADAYGDLVVAEGQAEAVDDLVRDQNNLTDVLRHGLASGDRPLVARMVALLGSLWTITGDQPRLFAVCDAATELLNGWDVPDGLHEDAQAAAGVLMVHLSWMPGVDLTGLRGLLVQGPEPRGTWGLIGRTIHVDAEPVEAADRLAAVAAASAGDRPAVAGGLLLWAALVAENIGDVAVAYAYAEQALALGPLPPYIAASLHAELSQLAMSVGDHHAAARHAAAAWPLLERVHSLTDAYSLKVATAIAPLMDGRVDEAEAMLEAFGMPDGDTAQMGARLTWQAAQAELAIARGQHELAIQRYDEIVDMVIDADPGGGINPWLMLAASAALVSRVRYGDGTDGERAAQLRDLLVGAGPGLTAERLWFTDLPLNGVLLVSLAAWVLRYGGAEQRADGVLLLAVAHRWSYNRSVPVMAWEPMAELAETLEPGLVGRLVSELADRPGPELLPEAAAVLDRVRRGWVTSSG</sequence>
<keyword evidence="7" id="KW-1185">Reference proteome</keyword>
<dbReference type="Pfam" id="PF20703">
    <property type="entry name" value="nSTAND1"/>
    <property type="match status" value="1"/>
</dbReference>
<evidence type="ECO:0000313" key="7">
    <source>
        <dbReference type="Proteomes" id="UP000198742"/>
    </source>
</evidence>
<dbReference type="InterPro" id="IPR036388">
    <property type="entry name" value="WH-like_DNA-bd_sf"/>
</dbReference>
<dbReference type="Pfam" id="PF03704">
    <property type="entry name" value="BTAD"/>
    <property type="match status" value="1"/>
</dbReference>
<evidence type="ECO:0000259" key="4">
    <source>
        <dbReference type="SMART" id="SM00862"/>
    </source>
</evidence>
<dbReference type="Proteomes" id="UP000198742">
    <property type="component" value="Unassembled WGS sequence"/>
</dbReference>
<evidence type="ECO:0000259" key="5">
    <source>
        <dbReference type="SMART" id="SM01043"/>
    </source>
</evidence>
<dbReference type="SMART" id="SM00862">
    <property type="entry name" value="Trans_reg_C"/>
    <property type="match status" value="1"/>
</dbReference>
<evidence type="ECO:0000313" key="6">
    <source>
        <dbReference type="EMBL" id="SED16354.1"/>
    </source>
</evidence>
<gene>
    <name evidence="6" type="ORF">SAMN04489844_3811</name>
</gene>
<evidence type="ECO:0000259" key="3">
    <source>
        <dbReference type="SMART" id="SM00382"/>
    </source>
</evidence>
<dbReference type="GO" id="GO:0000160">
    <property type="term" value="P:phosphorelay signal transduction system"/>
    <property type="evidence" value="ECO:0007669"/>
    <property type="project" value="InterPro"/>
</dbReference>
<comment type="similarity">
    <text evidence="1">Belongs to the AfsR/DnrI/RedD regulatory family.</text>
</comment>
<organism evidence="6 7">
    <name type="scientific">Nocardioides exalbidus</name>
    <dbReference type="NCBI Taxonomy" id="402596"/>
    <lineage>
        <taxon>Bacteria</taxon>
        <taxon>Bacillati</taxon>
        <taxon>Actinomycetota</taxon>
        <taxon>Actinomycetes</taxon>
        <taxon>Propionibacteriales</taxon>
        <taxon>Nocardioidaceae</taxon>
        <taxon>Nocardioides</taxon>
    </lineage>
</organism>
<dbReference type="InterPro" id="IPR005158">
    <property type="entry name" value="BTAD"/>
</dbReference>
<protein>
    <submittedName>
        <fullName evidence="6">Predicted ATPase</fullName>
    </submittedName>
</protein>
<dbReference type="STRING" id="402596.SAMN04489844_3811"/>
<dbReference type="EMBL" id="FNRT01000002">
    <property type="protein sequence ID" value="SED16354.1"/>
    <property type="molecule type" value="Genomic_DNA"/>
</dbReference>
<dbReference type="InterPro" id="IPR027417">
    <property type="entry name" value="P-loop_NTPase"/>
</dbReference>
<dbReference type="GO" id="GO:0003677">
    <property type="term" value="F:DNA binding"/>
    <property type="evidence" value="ECO:0007669"/>
    <property type="project" value="UniProtKB-KW"/>
</dbReference>
<dbReference type="PRINTS" id="PR00364">
    <property type="entry name" value="DISEASERSIST"/>
</dbReference>
<dbReference type="PANTHER" id="PTHR47691:SF3">
    <property type="entry name" value="HTH-TYPE TRANSCRIPTIONAL REGULATOR RV0890C-RELATED"/>
    <property type="match status" value="1"/>
</dbReference>
<feature type="domain" description="Bacterial transcriptional activator" evidence="5">
    <location>
        <begin position="91"/>
        <end position="233"/>
    </location>
</feature>
<dbReference type="PANTHER" id="PTHR47691">
    <property type="entry name" value="REGULATOR-RELATED"/>
    <property type="match status" value="1"/>
</dbReference>
<dbReference type="SUPFAM" id="SSF48452">
    <property type="entry name" value="TPR-like"/>
    <property type="match status" value="1"/>
</dbReference>
<dbReference type="SMART" id="SM01043">
    <property type="entry name" value="BTAD"/>
    <property type="match status" value="1"/>
</dbReference>
<evidence type="ECO:0000256" key="1">
    <source>
        <dbReference type="ARBA" id="ARBA00005820"/>
    </source>
</evidence>
<reference evidence="7" key="1">
    <citation type="submission" date="2016-10" db="EMBL/GenBank/DDBJ databases">
        <authorList>
            <person name="Varghese N."/>
            <person name="Submissions S."/>
        </authorList>
    </citation>
    <scope>NUCLEOTIDE SEQUENCE [LARGE SCALE GENOMIC DNA]</scope>
    <source>
        <strain evidence="7">DSM 22017</strain>
    </source>
</reference>
<accession>A0A1H4YGY6</accession>
<proteinExistence type="inferred from homology"/>
<feature type="domain" description="OmpR/PhoB-type" evidence="4">
    <location>
        <begin position="15"/>
        <end position="84"/>
    </location>
</feature>
<feature type="domain" description="AAA+ ATPase" evidence="3">
    <location>
        <begin position="267"/>
        <end position="404"/>
    </location>
</feature>
<evidence type="ECO:0000256" key="2">
    <source>
        <dbReference type="ARBA" id="ARBA00023125"/>
    </source>
</evidence>
<dbReference type="Gene3D" id="3.40.50.300">
    <property type="entry name" value="P-loop containing nucleotide triphosphate hydrolases"/>
    <property type="match status" value="1"/>
</dbReference>
<dbReference type="GO" id="GO:0006355">
    <property type="term" value="P:regulation of DNA-templated transcription"/>
    <property type="evidence" value="ECO:0007669"/>
    <property type="project" value="InterPro"/>
</dbReference>
<dbReference type="SUPFAM" id="SSF52540">
    <property type="entry name" value="P-loop containing nucleoside triphosphate hydrolases"/>
    <property type="match status" value="1"/>
</dbReference>